<dbReference type="GO" id="GO:0045842">
    <property type="term" value="P:positive regulation of mitotic metaphase/anaphase transition"/>
    <property type="evidence" value="ECO:0007669"/>
    <property type="project" value="TreeGrafter"/>
</dbReference>
<keyword evidence="8" id="KW-0132">Cell division</keyword>
<keyword evidence="12" id="KW-0802">TPR repeat</keyword>
<dbReference type="PANTHER" id="PTHR12830">
    <property type="entry name" value="ANAPHASE-PROMOTING COMPLEX SUBUNIT 5"/>
    <property type="match status" value="1"/>
</dbReference>
<dbReference type="Gene3D" id="1.25.40.10">
    <property type="entry name" value="Tetratricopeptide repeat domain"/>
    <property type="match status" value="1"/>
</dbReference>
<dbReference type="InterPro" id="IPR048968">
    <property type="entry name" value="Apc5_N"/>
</dbReference>
<evidence type="ECO:0000256" key="5">
    <source>
        <dbReference type="ARBA" id="ARBA00016066"/>
    </source>
</evidence>
<dbReference type="Pfam" id="PF12862">
    <property type="entry name" value="ANAPC5"/>
    <property type="match status" value="1"/>
</dbReference>
<dbReference type="UniPathway" id="UPA00143"/>
<dbReference type="Proteomes" id="UP000291343">
    <property type="component" value="Unassembled WGS sequence"/>
</dbReference>
<proteinExistence type="inferred from homology"/>
<evidence type="ECO:0000256" key="13">
    <source>
        <dbReference type="ARBA" id="ARBA00023212"/>
    </source>
</evidence>
<evidence type="ECO:0000256" key="11">
    <source>
        <dbReference type="ARBA" id="ARBA00022786"/>
    </source>
</evidence>
<dbReference type="InterPro" id="IPR011990">
    <property type="entry name" value="TPR-like_helical_dom_sf"/>
</dbReference>
<dbReference type="InterPro" id="IPR026000">
    <property type="entry name" value="Apc5_dom"/>
</dbReference>
<dbReference type="GO" id="GO:0005680">
    <property type="term" value="C:anaphase-promoting complex"/>
    <property type="evidence" value="ECO:0007669"/>
    <property type="project" value="InterPro"/>
</dbReference>
<keyword evidence="14" id="KW-0539">Nucleus</keyword>
<dbReference type="GO" id="GO:0031145">
    <property type="term" value="P:anaphase-promoting complex-dependent catabolic process"/>
    <property type="evidence" value="ECO:0007669"/>
    <property type="project" value="TreeGrafter"/>
</dbReference>
<dbReference type="PANTHER" id="PTHR12830:SF9">
    <property type="entry name" value="ANAPHASE-PROMOTING COMPLEX SUBUNIT 5"/>
    <property type="match status" value="1"/>
</dbReference>
<keyword evidence="9" id="KW-0677">Repeat</keyword>
<dbReference type="STRING" id="195883.A0A482XR56"/>
<dbReference type="OrthoDB" id="2504561at2759"/>
<dbReference type="SMR" id="A0A482XR56"/>
<evidence type="ECO:0000256" key="10">
    <source>
        <dbReference type="ARBA" id="ARBA00022776"/>
    </source>
</evidence>
<evidence type="ECO:0000256" key="1">
    <source>
        <dbReference type="ARBA" id="ARBA00004123"/>
    </source>
</evidence>
<evidence type="ECO:0000259" key="19">
    <source>
        <dbReference type="Pfam" id="PF21371"/>
    </source>
</evidence>
<dbReference type="GO" id="GO:0051301">
    <property type="term" value="P:cell division"/>
    <property type="evidence" value="ECO:0007669"/>
    <property type="project" value="UniProtKB-KW"/>
</dbReference>
<evidence type="ECO:0000256" key="17">
    <source>
        <dbReference type="ARBA" id="ARBA00045696"/>
    </source>
</evidence>
<feature type="domain" description="Anaphase-promoting complex subunit 5" evidence="18">
    <location>
        <begin position="310"/>
        <end position="403"/>
    </location>
</feature>
<evidence type="ECO:0000313" key="20">
    <source>
        <dbReference type="EMBL" id="RZF48027.1"/>
    </source>
</evidence>
<evidence type="ECO:0000256" key="6">
    <source>
        <dbReference type="ARBA" id="ARBA00022490"/>
    </source>
</evidence>
<evidence type="ECO:0000256" key="8">
    <source>
        <dbReference type="ARBA" id="ARBA00022618"/>
    </source>
</evidence>
<accession>A0A482XR56</accession>
<protein>
    <recommendedName>
        <fullName evidence="5">Anaphase-promoting complex subunit 5</fullName>
    </recommendedName>
    <alternativeName>
        <fullName evidence="16">Cyclosome subunit 5</fullName>
    </alternativeName>
</protein>
<evidence type="ECO:0000256" key="9">
    <source>
        <dbReference type="ARBA" id="ARBA00022737"/>
    </source>
</evidence>
<keyword evidence="15" id="KW-0131">Cell cycle</keyword>
<evidence type="ECO:0000256" key="12">
    <source>
        <dbReference type="ARBA" id="ARBA00022803"/>
    </source>
</evidence>
<dbReference type="AlphaFoldDB" id="A0A482XR56"/>
<dbReference type="InterPro" id="IPR037679">
    <property type="entry name" value="Apc5"/>
</dbReference>
<evidence type="ECO:0000313" key="21">
    <source>
        <dbReference type="Proteomes" id="UP000291343"/>
    </source>
</evidence>
<dbReference type="EMBL" id="QKKF02002849">
    <property type="protein sequence ID" value="RZF48027.1"/>
    <property type="molecule type" value="Genomic_DNA"/>
</dbReference>
<dbReference type="SUPFAM" id="SSF48452">
    <property type="entry name" value="TPR-like"/>
    <property type="match status" value="1"/>
</dbReference>
<dbReference type="GO" id="GO:0070979">
    <property type="term" value="P:protein K11-linked ubiquitination"/>
    <property type="evidence" value="ECO:0007669"/>
    <property type="project" value="TreeGrafter"/>
</dbReference>
<comment type="caution">
    <text evidence="20">The sequence shown here is derived from an EMBL/GenBank/DDBJ whole genome shotgun (WGS) entry which is preliminary data.</text>
</comment>
<name>A0A482XR56_LAOST</name>
<evidence type="ECO:0000256" key="7">
    <source>
        <dbReference type="ARBA" id="ARBA00022553"/>
    </source>
</evidence>
<comment type="function">
    <text evidence="17">Component of the anaphase promoting complex/cyclosome (APC/C), a cell cycle-regulated E3 ubiquitin ligase that controls progression through mitosis and the G1 phase of the cell cycle. The APC/C complex acts by mediating ubiquitination and subsequent degradation of target proteins: it mainly mediates the formation of 'Lys-11'-linked polyubiquitin chains and, to a lower extent, the formation of 'Lys-48'- and 'Lys-63'-linked polyubiquitin chains. The APC/C complex catalyzes assembly of branched 'Lys-11'-/'Lys-48'-linked branched ubiquitin chains on target proteins.</text>
</comment>
<gene>
    <name evidence="20" type="ORF">LSTR_LSTR002093</name>
</gene>
<keyword evidence="10" id="KW-0498">Mitosis</keyword>
<comment type="pathway">
    <text evidence="3">Protein modification; protein ubiquitination.</text>
</comment>
<dbReference type="Pfam" id="PF21371">
    <property type="entry name" value="Apc5_N"/>
    <property type="match status" value="1"/>
</dbReference>
<keyword evidence="7" id="KW-0597">Phosphoprotein</keyword>
<keyword evidence="21" id="KW-1185">Reference proteome</keyword>
<feature type="domain" description="Anaphase-promoting complex subunit 5 N-terminal" evidence="19">
    <location>
        <begin position="51"/>
        <end position="181"/>
    </location>
</feature>
<evidence type="ECO:0000256" key="16">
    <source>
        <dbReference type="ARBA" id="ARBA00031069"/>
    </source>
</evidence>
<keyword evidence="6" id="KW-0963">Cytoplasm</keyword>
<dbReference type="CDD" id="cd16270">
    <property type="entry name" value="Apc5_N"/>
    <property type="match status" value="1"/>
</dbReference>
<dbReference type="InParanoid" id="A0A482XR56"/>
<keyword evidence="11" id="KW-0833">Ubl conjugation pathway</keyword>
<evidence type="ECO:0000256" key="14">
    <source>
        <dbReference type="ARBA" id="ARBA00023242"/>
    </source>
</evidence>
<comment type="similarity">
    <text evidence="4">Belongs to the APC5 family.</text>
</comment>
<evidence type="ECO:0000256" key="2">
    <source>
        <dbReference type="ARBA" id="ARBA00004186"/>
    </source>
</evidence>
<dbReference type="GO" id="GO:0005819">
    <property type="term" value="C:spindle"/>
    <property type="evidence" value="ECO:0007669"/>
    <property type="project" value="UniProtKB-SubCell"/>
</dbReference>
<dbReference type="FunCoup" id="A0A482XR56">
    <property type="interactions" value="1188"/>
</dbReference>
<comment type="subcellular location">
    <subcellularLocation>
        <location evidence="2">Cytoplasm</location>
        <location evidence="2">Cytoskeleton</location>
        <location evidence="2">Spindle</location>
    </subcellularLocation>
    <subcellularLocation>
        <location evidence="1">Nucleus</location>
    </subcellularLocation>
</comment>
<evidence type="ECO:0000256" key="15">
    <source>
        <dbReference type="ARBA" id="ARBA00023306"/>
    </source>
</evidence>
<evidence type="ECO:0000256" key="3">
    <source>
        <dbReference type="ARBA" id="ARBA00004906"/>
    </source>
</evidence>
<sequence length="803" mass="90452">MAAKDLLHCSGILSSDQTLKEHITPHKTAVAIFIQEFCLLKFKVDTSVDKLAEFSEEELSVIDPKHRRDFCMLILKLVQCPDLDYFELMEILNSGEYSLVPKHLQNFKQELKSLANRDVGTIMEAILSTTRLMAIEPSNTGPILHKSSPAAFFLRRVALFYNKLSFSQLVNACKEFQSYLTQGVLSEKSDSSSVPIRTRAGCFSDRRPSPHQEMDLCSISKNDFSLSLELLPRQKLQKTDNSTFGMSFGEGDKPKVSATGGTWSRRQAELFIARQAALIQNDMNTALPPAKLHEKIDDILKANPNHVEAHYLSYLNYLRTKEFCGAMHSLRHYFDRMTMSMTQEEKNKSFRYAALNIAILHAQFNQKEAALDALKEAITLSHEEKDNICLQHAQAWLYNLTEENKGILLERSICKSGELNLNYLASLGFQFLSQYSATRGGRPAQVFEAIMRSDLLNCQLSMPDMFGKSLSQKAALWALYGKSEMASLTSQLLLHLNHCDTLTSSTLHNADGTCQAICNVANFLIELGEYKLAVIVLDYARSLYPNSKWWQIIEQILFFTQALYKGQWQAAHTAVRQLSTLDKWESCVRLAELLLAKGDNQGVKDAVEDLLNEEASTCHSLRVRAMLLVSKTSPTPVFILTTALSIASFHFLHYLTALVIMEIAEVQLNMGLPAQALKLVDHSLLIILSQGGLYDQACALLLYVKCKVSWAASVSHDLKNKNNVITECLGVLETAKINFRKVEAFNKVKESLHLQALLSHEIGSYKNRNRYSLEFRQIDEEYPTKSVPVPATFTSPWDANSEL</sequence>
<keyword evidence="13" id="KW-0206">Cytoskeleton</keyword>
<evidence type="ECO:0000256" key="4">
    <source>
        <dbReference type="ARBA" id="ARBA00007450"/>
    </source>
</evidence>
<organism evidence="20 21">
    <name type="scientific">Laodelphax striatellus</name>
    <name type="common">Small brown planthopper</name>
    <name type="synonym">Delphax striatella</name>
    <dbReference type="NCBI Taxonomy" id="195883"/>
    <lineage>
        <taxon>Eukaryota</taxon>
        <taxon>Metazoa</taxon>
        <taxon>Ecdysozoa</taxon>
        <taxon>Arthropoda</taxon>
        <taxon>Hexapoda</taxon>
        <taxon>Insecta</taxon>
        <taxon>Pterygota</taxon>
        <taxon>Neoptera</taxon>
        <taxon>Paraneoptera</taxon>
        <taxon>Hemiptera</taxon>
        <taxon>Auchenorrhyncha</taxon>
        <taxon>Fulgoroidea</taxon>
        <taxon>Delphacidae</taxon>
        <taxon>Criomorphinae</taxon>
        <taxon>Laodelphax</taxon>
    </lineage>
</organism>
<evidence type="ECO:0000259" key="18">
    <source>
        <dbReference type="Pfam" id="PF12862"/>
    </source>
</evidence>
<reference evidence="20 21" key="1">
    <citation type="journal article" date="2017" name="Gigascience">
        <title>Genome sequence of the small brown planthopper, Laodelphax striatellus.</title>
        <authorList>
            <person name="Zhu J."/>
            <person name="Jiang F."/>
            <person name="Wang X."/>
            <person name="Yang P."/>
            <person name="Bao Y."/>
            <person name="Zhao W."/>
            <person name="Wang W."/>
            <person name="Lu H."/>
            <person name="Wang Q."/>
            <person name="Cui N."/>
            <person name="Li J."/>
            <person name="Chen X."/>
            <person name="Luo L."/>
            <person name="Yu J."/>
            <person name="Kang L."/>
            <person name="Cui F."/>
        </authorList>
    </citation>
    <scope>NUCLEOTIDE SEQUENCE [LARGE SCALE GENOMIC DNA]</scope>
    <source>
        <strain evidence="20">Lst14</strain>
    </source>
</reference>